<keyword evidence="3 6" id="KW-0489">Methyltransferase</keyword>
<protein>
    <recommendedName>
        <fullName evidence="6">Ribosomal RNA small subunit methyltransferase G</fullName>
        <ecNumber evidence="6">2.1.1.-</ecNumber>
    </recommendedName>
    <alternativeName>
        <fullName evidence="6">16S rRNA 7-methylguanosine methyltransferase</fullName>
        <shortName evidence="6">16S rRNA m7G methyltransferase</shortName>
    </alternativeName>
</protein>
<dbReference type="GO" id="GO:0070043">
    <property type="term" value="F:rRNA (guanine-N7-)-methyltransferase activity"/>
    <property type="evidence" value="ECO:0007669"/>
    <property type="project" value="UniProtKB-UniRule"/>
</dbReference>
<keyword evidence="9" id="KW-1185">Reference proteome</keyword>
<dbReference type="Proteomes" id="UP000442535">
    <property type="component" value="Unassembled WGS sequence"/>
</dbReference>
<comment type="similarity">
    <text evidence="6">Belongs to the methyltransferase superfamily. RNA methyltransferase RsmG family.</text>
</comment>
<organism evidence="8 9">
    <name type="scientific">Mobiluncus porci</name>
    <dbReference type="NCBI Taxonomy" id="2652278"/>
    <lineage>
        <taxon>Bacteria</taxon>
        <taxon>Bacillati</taxon>
        <taxon>Actinomycetota</taxon>
        <taxon>Actinomycetes</taxon>
        <taxon>Actinomycetales</taxon>
        <taxon>Actinomycetaceae</taxon>
        <taxon>Mobiluncus</taxon>
    </lineage>
</organism>
<feature type="binding site" evidence="6">
    <location>
        <position position="96"/>
    </location>
    <ligand>
        <name>S-adenosyl-L-methionine</name>
        <dbReference type="ChEBI" id="CHEBI:59789"/>
    </ligand>
</feature>
<dbReference type="GO" id="GO:0005829">
    <property type="term" value="C:cytosol"/>
    <property type="evidence" value="ECO:0007669"/>
    <property type="project" value="TreeGrafter"/>
</dbReference>
<dbReference type="PANTHER" id="PTHR31760:SF0">
    <property type="entry name" value="S-ADENOSYL-L-METHIONINE-DEPENDENT METHYLTRANSFERASES SUPERFAMILY PROTEIN"/>
    <property type="match status" value="1"/>
</dbReference>
<dbReference type="PANTHER" id="PTHR31760">
    <property type="entry name" value="S-ADENOSYL-L-METHIONINE-DEPENDENT METHYLTRANSFERASES SUPERFAMILY PROTEIN"/>
    <property type="match status" value="1"/>
</dbReference>
<evidence type="ECO:0000313" key="8">
    <source>
        <dbReference type="EMBL" id="MST49098.1"/>
    </source>
</evidence>
<gene>
    <name evidence="6 8" type="primary">rsmG</name>
    <name evidence="8" type="ORF">FYJ63_02350</name>
</gene>
<dbReference type="NCBIfam" id="TIGR00138">
    <property type="entry name" value="rsmG_gidB"/>
    <property type="match status" value="1"/>
</dbReference>
<comment type="subcellular location">
    <subcellularLocation>
        <location evidence="6">Cytoplasm</location>
    </subcellularLocation>
</comment>
<reference evidence="8 9" key="1">
    <citation type="submission" date="2019-08" db="EMBL/GenBank/DDBJ databases">
        <title>In-depth cultivation of the pig gut microbiome towards novel bacterial diversity and tailored functional studies.</title>
        <authorList>
            <person name="Wylensek D."/>
            <person name="Hitch T.C.A."/>
            <person name="Clavel T."/>
        </authorList>
    </citation>
    <scope>NUCLEOTIDE SEQUENCE [LARGE SCALE GENOMIC DNA]</scope>
    <source>
        <strain evidence="8 9">RF-GAM-744-WT-7</strain>
    </source>
</reference>
<comment type="caution">
    <text evidence="6">Lacks conserved residue(s) required for the propagation of feature annotation.</text>
</comment>
<keyword evidence="2 6" id="KW-0698">rRNA processing</keyword>
<keyword evidence="4 6" id="KW-0808">Transferase</keyword>
<dbReference type="EC" id="2.1.1.-" evidence="6"/>
<dbReference type="SUPFAM" id="SSF53335">
    <property type="entry name" value="S-adenosyl-L-methionine-dependent methyltransferases"/>
    <property type="match status" value="1"/>
</dbReference>
<feature type="binding site" evidence="6">
    <location>
        <position position="101"/>
    </location>
    <ligand>
        <name>S-adenosyl-L-methionine</name>
        <dbReference type="ChEBI" id="CHEBI:59789"/>
    </ligand>
</feature>
<evidence type="ECO:0000256" key="2">
    <source>
        <dbReference type="ARBA" id="ARBA00022552"/>
    </source>
</evidence>
<dbReference type="InterPro" id="IPR003682">
    <property type="entry name" value="rRNA_ssu_MeTfrase_G"/>
</dbReference>
<comment type="function">
    <text evidence="6">Specifically methylates the N7 position of guanine in position 518 of 16S rRNA.</text>
</comment>
<sequence>MTSKSNRFIDVPEISNPDGTVGAPEVEVEPEPSGVADFFDFATNGMRYFVDLLVTEGMEQGLLGPREAQRIWSRHILNCAVLGQFLPEGVSVADVGSGAGLPGLVLAIARPDLEITLIESMDRRCRWLEWVSSELDLDNVRILQSRAEYLKGRERFEYVTARAVGNLTKLLPWVAPLVKPKGQLLLLKGQSVRTEIEEALGKNVFRKLHLTVPEVLTVEEPVTGEDTRVVKIIKK</sequence>
<accession>A0A7K0K103</accession>
<evidence type="ECO:0000256" key="3">
    <source>
        <dbReference type="ARBA" id="ARBA00022603"/>
    </source>
</evidence>
<evidence type="ECO:0000256" key="1">
    <source>
        <dbReference type="ARBA" id="ARBA00022490"/>
    </source>
</evidence>
<dbReference type="HAMAP" id="MF_00074">
    <property type="entry name" value="16SrRNA_methyltr_G"/>
    <property type="match status" value="1"/>
</dbReference>
<evidence type="ECO:0000256" key="5">
    <source>
        <dbReference type="ARBA" id="ARBA00022691"/>
    </source>
</evidence>
<feature type="binding site" evidence="6">
    <location>
        <position position="162"/>
    </location>
    <ligand>
        <name>S-adenosyl-L-methionine</name>
        <dbReference type="ChEBI" id="CHEBI:59789"/>
    </ligand>
</feature>
<proteinExistence type="inferred from homology"/>
<dbReference type="Pfam" id="PF02527">
    <property type="entry name" value="GidB"/>
    <property type="match status" value="1"/>
</dbReference>
<dbReference type="AlphaFoldDB" id="A0A7K0K103"/>
<keyword evidence="5 6" id="KW-0949">S-adenosyl-L-methionine</keyword>
<evidence type="ECO:0000313" key="9">
    <source>
        <dbReference type="Proteomes" id="UP000442535"/>
    </source>
</evidence>
<feature type="region of interest" description="Disordered" evidence="7">
    <location>
        <begin position="1"/>
        <end position="23"/>
    </location>
</feature>
<dbReference type="EMBL" id="VUMY01000003">
    <property type="protein sequence ID" value="MST49098.1"/>
    <property type="molecule type" value="Genomic_DNA"/>
</dbReference>
<feature type="binding site" evidence="6">
    <location>
        <begin position="147"/>
        <end position="148"/>
    </location>
    <ligand>
        <name>S-adenosyl-L-methionine</name>
        <dbReference type="ChEBI" id="CHEBI:59789"/>
    </ligand>
</feature>
<dbReference type="InterPro" id="IPR029063">
    <property type="entry name" value="SAM-dependent_MTases_sf"/>
</dbReference>
<name>A0A7K0K103_9ACTO</name>
<comment type="caution">
    <text evidence="8">The sequence shown here is derived from an EMBL/GenBank/DDBJ whole genome shotgun (WGS) entry which is preliminary data.</text>
</comment>
<evidence type="ECO:0000256" key="4">
    <source>
        <dbReference type="ARBA" id="ARBA00022679"/>
    </source>
</evidence>
<keyword evidence="1 6" id="KW-0963">Cytoplasm</keyword>
<evidence type="ECO:0000256" key="6">
    <source>
        <dbReference type="HAMAP-Rule" id="MF_00074"/>
    </source>
</evidence>
<dbReference type="CDD" id="cd02440">
    <property type="entry name" value="AdoMet_MTases"/>
    <property type="match status" value="1"/>
</dbReference>
<evidence type="ECO:0000256" key="7">
    <source>
        <dbReference type="SAM" id="MobiDB-lite"/>
    </source>
</evidence>
<dbReference type="Gene3D" id="3.40.50.150">
    <property type="entry name" value="Vaccinia Virus protein VP39"/>
    <property type="match status" value="1"/>
</dbReference>